<evidence type="ECO:0000256" key="1">
    <source>
        <dbReference type="SAM" id="Phobius"/>
    </source>
</evidence>
<proteinExistence type="evidence at transcript level"/>
<reference evidence="2" key="1">
    <citation type="journal article" date="2011" name="Plant Physiol.">
        <title>Comprehensive sequence analysis of 24,783 barley full-length cDNAs derived from 12 clone libraries.</title>
        <authorList>
            <person name="Matsumoto T."/>
            <person name="Tanaka T."/>
            <person name="Sakai H."/>
            <person name="Amano N."/>
            <person name="Kanamori H."/>
            <person name="Kurita K."/>
            <person name="Kikuta A."/>
            <person name="Kamiya K."/>
            <person name="Yamamoto M."/>
            <person name="Ikawa H."/>
            <person name="Fujii N."/>
            <person name="Hori K."/>
            <person name="Itoh T."/>
            <person name="Sato K."/>
        </authorList>
    </citation>
    <scope>NUCLEOTIDE SEQUENCE</scope>
    <source>
        <tissue evidence="2">Shoot and root</tissue>
    </source>
</reference>
<accession>F2E3S2</accession>
<keyword evidence="1" id="KW-1133">Transmembrane helix</keyword>
<dbReference type="AlphaFoldDB" id="F2E3S2"/>
<feature type="transmembrane region" description="Helical" evidence="1">
    <location>
        <begin position="100"/>
        <end position="121"/>
    </location>
</feature>
<dbReference type="EMBL" id="AK370795">
    <property type="protein sequence ID" value="BAK01994.1"/>
    <property type="molecule type" value="mRNA"/>
</dbReference>
<organism evidence="2">
    <name type="scientific">Hordeum vulgare subsp. vulgare</name>
    <name type="common">Domesticated barley</name>
    <dbReference type="NCBI Taxonomy" id="112509"/>
    <lineage>
        <taxon>Eukaryota</taxon>
        <taxon>Viridiplantae</taxon>
        <taxon>Streptophyta</taxon>
        <taxon>Embryophyta</taxon>
        <taxon>Tracheophyta</taxon>
        <taxon>Spermatophyta</taxon>
        <taxon>Magnoliopsida</taxon>
        <taxon>Liliopsida</taxon>
        <taxon>Poales</taxon>
        <taxon>Poaceae</taxon>
        <taxon>BOP clade</taxon>
        <taxon>Pooideae</taxon>
        <taxon>Triticodae</taxon>
        <taxon>Triticeae</taxon>
        <taxon>Hordeinae</taxon>
        <taxon>Hordeum</taxon>
    </lineage>
</organism>
<evidence type="ECO:0000313" key="2">
    <source>
        <dbReference type="EMBL" id="BAK01994.1"/>
    </source>
</evidence>
<protein>
    <submittedName>
        <fullName evidence="2">Predicted protein</fullName>
    </submittedName>
</protein>
<feature type="non-terminal residue" evidence="2">
    <location>
        <position position="1"/>
    </location>
</feature>
<name>F2E3S2_HORVV</name>
<dbReference type="PANTHER" id="PTHR36789:SF1">
    <property type="entry name" value="TRANSMEMBRANE PROTEIN"/>
    <property type="match status" value="1"/>
</dbReference>
<keyword evidence="1" id="KW-0472">Membrane</keyword>
<feature type="transmembrane region" description="Helical" evidence="1">
    <location>
        <begin position="127"/>
        <end position="148"/>
    </location>
</feature>
<dbReference type="PANTHER" id="PTHR36789">
    <property type="entry name" value="TRANSMEMBRANE PROTEIN"/>
    <property type="match status" value="1"/>
</dbReference>
<sequence length="149" mass="15539">CVLPNPFHFHPSASCSPPMAAQIATPILALLPSPCPLPLRCLRELKPIWPSRSRSCRLVVACAGFGGGGSPAEKPRQGPSLPPLSEIRWGQLLAPSPDNAAAVALTAALVWGGASLLLQLVLISASIFAAALKYSFVAVLLLFVLIALL</sequence>
<keyword evidence="1" id="KW-0812">Transmembrane</keyword>